<dbReference type="GO" id="GO:0020037">
    <property type="term" value="F:heme binding"/>
    <property type="evidence" value="ECO:0007669"/>
    <property type="project" value="InterPro"/>
</dbReference>
<dbReference type="Pfam" id="PF18947">
    <property type="entry name" value="HAMP_2"/>
    <property type="match status" value="1"/>
</dbReference>
<evidence type="ECO:0000256" key="6">
    <source>
        <dbReference type="SAM" id="Coils"/>
    </source>
</evidence>
<dbReference type="InterPro" id="IPR003660">
    <property type="entry name" value="HAMP_dom"/>
</dbReference>
<dbReference type="InterPro" id="IPR004090">
    <property type="entry name" value="Chemotax_Me-accpt_rcpt"/>
</dbReference>
<comment type="caution">
    <text evidence="12">The sequence shown here is derived from an EMBL/GenBank/DDBJ whole genome shotgun (WGS) entry which is preliminary data.</text>
</comment>
<sequence length="823" mass="89979">MNIDVKLGAFDSDGPLAPHILEESFGLLAQNGDRLVARFYEKLFADYPSVKPLFANTSPAEQQKKLLAALKLVINNLHSPEQLNQALHQLGERHQGYGAEPAHYDAVSSTLLSVMAETAGDDWNTIYEQAWRSALTVISDVMLSAYQSKREQTMTSIEHSNQAMKATADSAADINGLRSAMDGTRMRSAIDNAMTPMMMVDRDLIITYVNHSTVELMKTNEKEMREIYRGFNADKLVGSCIDQFHANPEHQRRILDNPANLPFRTDIQVGSLRFHLNITAMLDGDGNYIGNTLEWSDVTEKRKKEVEVTRLQTAINGSTANLMMCDNDLRIVYANPAVMKMFRDRANELRQRFPGFDPENLIGQNIDQFHRDPSHQRSLLKDPSRLPAQAQINVVGLEFEVNATFIADAEGKYMGNMVEWKDVTEMIQIRDLVKAAAEGDFSGRLDTSDFKFFNEIGDLLNTLVAVSEQGLTDVGRVVQCVAEGDLTQTITEDYQGLFGQLKNDVNSTVHKLREMIEQIREGAMSIGSSASEISQGNTDLSQRTEEQAASLEETASSMEQMTSAVKSSADNARQANQLSATAREQAEKGGGVVGEAVAAMAEISKSSGKISEIIGVIDEIAFQTNLLALNAAVEAARAGEQGRGFAVVAAEVRNLAQRSAQAAKEIKTLIKDSGSKVDDGTRLVDDSGKTLEEIVVAVKKVSDIIAEIAAAAQEQSSGIEQVNKAIAQLDEVTQQNAALVEEAASASKSMDDQSRTLEDLVSIFNIGDEDNQPAPVARPRARQPEPAAAGRRPPTRAPARAQAPAPRRPASSNDSASEDWEEF</sequence>
<dbReference type="PROSITE" id="PS50885">
    <property type="entry name" value="HAMP"/>
    <property type="match status" value="1"/>
</dbReference>
<dbReference type="SMART" id="SM00091">
    <property type="entry name" value="PAS"/>
    <property type="match status" value="2"/>
</dbReference>
<dbReference type="PROSITE" id="PS01033">
    <property type="entry name" value="GLOBIN"/>
    <property type="match status" value="1"/>
</dbReference>
<dbReference type="CDD" id="cd11386">
    <property type="entry name" value="MCP_signal"/>
    <property type="match status" value="1"/>
</dbReference>
<dbReference type="Gene3D" id="1.10.287.950">
    <property type="entry name" value="Methyl-accepting chemotaxis protein"/>
    <property type="match status" value="1"/>
</dbReference>
<evidence type="ECO:0000256" key="3">
    <source>
        <dbReference type="ARBA" id="ARBA00023224"/>
    </source>
</evidence>
<dbReference type="PROSITE" id="PS50192">
    <property type="entry name" value="T_SNARE"/>
    <property type="match status" value="1"/>
</dbReference>
<evidence type="ECO:0000313" key="13">
    <source>
        <dbReference type="Proteomes" id="UP000234845"/>
    </source>
</evidence>
<dbReference type="CDD" id="cd00130">
    <property type="entry name" value="PAS"/>
    <property type="match status" value="1"/>
</dbReference>
<dbReference type="InterPro" id="IPR000014">
    <property type="entry name" value="PAS"/>
</dbReference>
<dbReference type="RefSeq" id="WP_101519587.1">
    <property type="nucleotide sequence ID" value="NZ_PKLZ01000001.1"/>
</dbReference>
<keyword evidence="2" id="KW-0488">Methylation</keyword>
<feature type="domain" description="HAMP" evidence="11">
    <location>
        <begin position="481"/>
        <end position="517"/>
    </location>
</feature>
<dbReference type="Gene3D" id="3.30.450.20">
    <property type="entry name" value="PAS domain"/>
    <property type="match status" value="2"/>
</dbReference>
<dbReference type="InterPro" id="IPR004089">
    <property type="entry name" value="MCPsignal_dom"/>
</dbReference>
<evidence type="ECO:0000256" key="5">
    <source>
        <dbReference type="PROSITE-ProRule" id="PRU00284"/>
    </source>
</evidence>
<feature type="region of interest" description="Disordered" evidence="7">
    <location>
        <begin position="530"/>
        <end position="583"/>
    </location>
</feature>
<dbReference type="SMART" id="SM00283">
    <property type="entry name" value="MA"/>
    <property type="match status" value="1"/>
</dbReference>
<feature type="domain" description="Globin" evidence="8">
    <location>
        <begin position="12"/>
        <end position="147"/>
    </location>
</feature>
<gene>
    <name evidence="12" type="ORF">CWI75_00920</name>
</gene>
<accession>A0A2N5Y6C2</accession>
<dbReference type="PRINTS" id="PR00260">
    <property type="entry name" value="CHEMTRNSDUCR"/>
</dbReference>
<protein>
    <submittedName>
        <fullName evidence="12">Methyl-accepting chemotaxis protein</fullName>
    </submittedName>
</protein>
<dbReference type="Proteomes" id="UP000234845">
    <property type="component" value="Unassembled WGS sequence"/>
</dbReference>
<keyword evidence="13" id="KW-1185">Reference proteome</keyword>
<dbReference type="SUPFAM" id="SSF46458">
    <property type="entry name" value="Globin-like"/>
    <property type="match status" value="1"/>
</dbReference>
<keyword evidence="3 5" id="KW-0807">Transducer</keyword>
<dbReference type="FunFam" id="1.10.287.950:FF:000001">
    <property type="entry name" value="Methyl-accepting chemotaxis sensory transducer"/>
    <property type="match status" value="1"/>
</dbReference>
<dbReference type="InterPro" id="IPR000971">
    <property type="entry name" value="Globin"/>
</dbReference>
<dbReference type="PANTHER" id="PTHR43531">
    <property type="entry name" value="PROTEIN ICFG"/>
    <property type="match status" value="1"/>
</dbReference>
<dbReference type="PROSITE" id="PS50111">
    <property type="entry name" value="CHEMOTAXIS_TRANSDUC_2"/>
    <property type="match status" value="1"/>
</dbReference>
<dbReference type="SUPFAM" id="SSF55785">
    <property type="entry name" value="PYP-like sensor domain (PAS domain)"/>
    <property type="match status" value="2"/>
</dbReference>
<dbReference type="CDD" id="cd12131">
    <property type="entry name" value="HGbI-like"/>
    <property type="match status" value="1"/>
</dbReference>
<dbReference type="EMBL" id="PKLZ01000001">
    <property type="protein sequence ID" value="PLW83950.1"/>
    <property type="molecule type" value="Genomic_DNA"/>
</dbReference>
<dbReference type="InterPro" id="IPR035965">
    <property type="entry name" value="PAS-like_dom_sf"/>
</dbReference>
<proteinExistence type="inferred from homology"/>
<evidence type="ECO:0000256" key="4">
    <source>
        <dbReference type="ARBA" id="ARBA00029447"/>
    </source>
</evidence>
<dbReference type="Gene3D" id="1.10.490.10">
    <property type="entry name" value="Globins"/>
    <property type="match status" value="1"/>
</dbReference>
<dbReference type="GO" id="GO:0019825">
    <property type="term" value="F:oxygen binding"/>
    <property type="evidence" value="ECO:0007669"/>
    <property type="project" value="InterPro"/>
</dbReference>
<keyword evidence="6" id="KW-0175">Coiled coil</keyword>
<dbReference type="GO" id="GO:0004888">
    <property type="term" value="F:transmembrane signaling receptor activity"/>
    <property type="evidence" value="ECO:0007669"/>
    <property type="project" value="InterPro"/>
</dbReference>
<feature type="coiled-coil region" evidence="6">
    <location>
        <begin position="722"/>
        <end position="749"/>
    </location>
</feature>
<dbReference type="Pfam" id="PF13188">
    <property type="entry name" value="PAS_8"/>
    <property type="match status" value="2"/>
</dbReference>
<evidence type="ECO:0000313" key="12">
    <source>
        <dbReference type="EMBL" id="PLW83950.1"/>
    </source>
</evidence>
<dbReference type="PANTHER" id="PTHR43531:SF14">
    <property type="entry name" value="METHYL-ACCEPTING CHEMOTAXIS PROTEIN I-RELATED"/>
    <property type="match status" value="1"/>
</dbReference>
<evidence type="ECO:0000256" key="2">
    <source>
        <dbReference type="ARBA" id="ARBA00022481"/>
    </source>
</evidence>
<evidence type="ECO:0000256" key="1">
    <source>
        <dbReference type="ARBA" id="ARBA00004370"/>
    </source>
</evidence>
<dbReference type="OrthoDB" id="9765776at2"/>
<comment type="similarity">
    <text evidence="4">Belongs to the methyl-accepting chemotaxis (MCP) protein family.</text>
</comment>
<feature type="domain" description="Methyl-accepting transducer" evidence="9">
    <location>
        <begin position="522"/>
        <end position="751"/>
    </location>
</feature>
<dbReference type="AlphaFoldDB" id="A0A2N5Y6C2"/>
<comment type="subcellular location">
    <subcellularLocation>
        <location evidence="1">Membrane</location>
    </subcellularLocation>
</comment>
<organism evidence="12 13">
    <name type="scientific">Kineobactrum sediminis</name>
    <dbReference type="NCBI Taxonomy" id="1905677"/>
    <lineage>
        <taxon>Bacteria</taxon>
        <taxon>Pseudomonadati</taxon>
        <taxon>Pseudomonadota</taxon>
        <taxon>Gammaproteobacteria</taxon>
        <taxon>Cellvibrionales</taxon>
        <taxon>Halieaceae</taxon>
        <taxon>Kineobactrum</taxon>
    </lineage>
</organism>
<dbReference type="InterPro" id="IPR051310">
    <property type="entry name" value="MCP_chemotaxis"/>
</dbReference>
<evidence type="ECO:0000259" key="9">
    <source>
        <dbReference type="PROSITE" id="PS50111"/>
    </source>
</evidence>
<name>A0A2N5Y6C2_9GAMM</name>
<dbReference type="Pfam" id="PF00042">
    <property type="entry name" value="Globin"/>
    <property type="match status" value="1"/>
</dbReference>
<dbReference type="InterPro" id="IPR000727">
    <property type="entry name" value="T_SNARE_dom"/>
</dbReference>
<dbReference type="GO" id="GO:0006935">
    <property type="term" value="P:chemotaxis"/>
    <property type="evidence" value="ECO:0007669"/>
    <property type="project" value="InterPro"/>
</dbReference>
<dbReference type="GO" id="GO:0007165">
    <property type="term" value="P:signal transduction"/>
    <property type="evidence" value="ECO:0007669"/>
    <property type="project" value="UniProtKB-KW"/>
</dbReference>
<evidence type="ECO:0000259" key="10">
    <source>
        <dbReference type="PROSITE" id="PS50192"/>
    </source>
</evidence>
<dbReference type="SUPFAM" id="SSF58104">
    <property type="entry name" value="Methyl-accepting chemotaxis protein (MCP) signaling domain"/>
    <property type="match status" value="1"/>
</dbReference>
<feature type="domain" description="T-SNARE coiled-coil homology" evidence="10">
    <location>
        <begin position="513"/>
        <end position="575"/>
    </location>
</feature>
<evidence type="ECO:0000259" key="11">
    <source>
        <dbReference type="PROSITE" id="PS50885"/>
    </source>
</evidence>
<reference evidence="13" key="1">
    <citation type="submission" date="2017-11" db="EMBL/GenBank/DDBJ databases">
        <title>The draft genome sequence of Chromatocurvus sp. F02.</title>
        <authorList>
            <person name="Du Z.-J."/>
            <person name="Chang Y.-Q."/>
        </authorList>
    </citation>
    <scope>NUCLEOTIDE SEQUENCE [LARGE SCALE GENOMIC DNA]</scope>
    <source>
        <strain evidence="13">F02</strain>
    </source>
</reference>
<feature type="compositionally biased region" description="Polar residues" evidence="7">
    <location>
        <begin position="553"/>
        <end position="582"/>
    </location>
</feature>
<dbReference type="Pfam" id="PF00015">
    <property type="entry name" value="MCPsignal"/>
    <property type="match status" value="1"/>
</dbReference>
<feature type="region of interest" description="Disordered" evidence="7">
    <location>
        <begin position="766"/>
        <end position="823"/>
    </location>
</feature>
<dbReference type="GO" id="GO:0005886">
    <property type="term" value="C:plasma membrane"/>
    <property type="evidence" value="ECO:0007669"/>
    <property type="project" value="TreeGrafter"/>
</dbReference>
<evidence type="ECO:0000259" key="8">
    <source>
        <dbReference type="PROSITE" id="PS01033"/>
    </source>
</evidence>
<dbReference type="InterPro" id="IPR009050">
    <property type="entry name" value="Globin-like_sf"/>
</dbReference>
<feature type="compositionally biased region" description="Polar residues" evidence="7">
    <location>
        <begin position="530"/>
        <end position="541"/>
    </location>
</feature>
<evidence type="ECO:0000256" key="7">
    <source>
        <dbReference type="SAM" id="MobiDB-lite"/>
    </source>
</evidence>
<feature type="compositionally biased region" description="Low complexity" evidence="7">
    <location>
        <begin position="772"/>
        <end position="810"/>
    </location>
</feature>
<dbReference type="InterPro" id="IPR012292">
    <property type="entry name" value="Globin/Proto"/>
</dbReference>